<dbReference type="GO" id="GO:0009244">
    <property type="term" value="P:lipopolysaccharide core region biosynthetic process"/>
    <property type="evidence" value="ECO:0007669"/>
    <property type="project" value="TreeGrafter"/>
</dbReference>
<dbReference type="EMBL" id="DTMF01000252">
    <property type="protein sequence ID" value="HGF34746.1"/>
    <property type="molecule type" value="Genomic_DNA"/>
</dbReference>
<dbReference type="PANTHER" id="PTHR30160">
    <property type="entry name" value="TETRAACYLDISACCHARIDE 4'-KINASE-RELATED"/>
    <property type="match status" value="1"/>
</dbReference>
<dbReference type="InterPro" id="IPR002201">
    <property type="entry name" value="Glyco_trans_9"/>
</dbReference>
<dbReference type="SUPFAM" id="SSF53756">
    <property type="entry name" value="UDP-Glycosyltransferase/glycogen phosphorylase"/>
    <property type="match status" value="1"/>
</dbReference>
<dbReference type="GO" id="GO:0005829">
    <property type="term" value="C:cytosol"/>
    <property type="evidence" value="ECO:0007669"/>
    <property type="project" value="TreeGrafter"/>
</dbReference>
<dbReference type="CDD" id="cd03789">
    <property type="entry name" value="GT9_LPS_heptosyltransferase"/>
    <property type="match status" value="1"/>
</dbReference>
<name>A0A7C3Z202_9BACT</name>
<protein>
    <submittedName>
        <fullName evidence="3">Glycosyltransferase family 9 protein</fullName>
    </submittedName>
</protein>
<keyword evidence="1" id="KW-0328">Glycosyltransferase</keyword>
<accession>A0A7C3Z202</accession>
<dbReference type="InterPro" id="IPR051199">
    <property type="entry name" value="LPS_LOS_Heptosyltrfase"/>
</dbReference>
<dbReference type="Pfam" id="PF01075">
    <property type="entry name" value="Glyco_transf_9"/>
    <property type="match status" value="1"/>
</dbReference>
<gene>
    <name evidence="3" type="ORF">ENW96_10215</name>
</gene>
<proteinExistence type="predicted"/>
<keyword evidence="2 3" id="KW-0808">Transferase</keyword>
<evidence type="ECO:0000256" key="2">
    <source>
        <dbReference type="ARBA" id="ARBA00022679"/>
    </source>
</evidence>
<dbReference type="Gene3D" id="3.40.50.2000">
    <property type="entry name" value="Glycogen Phosphorylase B"/>
    <property type="match status" value="2"/>
</dbReference>
<dbReference type="PANTHER" id="PTHR30160:SF7">
    <property type="entry name" value="ADP-HEPTOSE--LPS HEPTOSYLTRANSFERASE 2"/>
    <property type="match status" value="1"/>
</dbReference>
<evidence type="ECO:0000256" key="1">
    <source>
        <dbReference type="ARBA" id="ARBA00022676"/>
    </source>
</evidence>
<reference evidence="3" key="1">
    <citation type="journal article" date="2020" name="mSystems">
        <title>Genome- and Community-Level Interaction Insights into Carbon Utilization and Element Cycling Functions of Hydrothermarchaeota in Hydrothermal Sediment.</title>
        <authorList>
            <person name="Zhou Z."/>
            <person name="Liu Y."/>
            <person name="Xu W."/>
            <person name="Pan J."/>
            <person name="Luo Z.H."/>
            <person name="Li M."/>
        </authorList>
    </citation>
    <scope>NUCLEOTIDE SEQUENCE [LARGE SCALE GENOMIC DNA]</scope>
    <source>
        <strain evidence="3">SpSt-897</strain>
    </source>
</reference>
<comment type="caution">
    <text evidence="3">The sequence shown here is derived from an EMBL/GenBank/DDBJ whole genome shotgun (WGS) entry which is preliminary data.</text>
</comment>
<sequence>MWHKVLRAASQAYLRDAVRRRPPRPLEDLDPAGVRRVLLLNATALGDLLFSTPTFRALKETYPHWELEALVHPRCGDLAAHNPHLSRLWLYPGRGMRLFRLMREIGRQCYDLAIILHGNDPEASLIAWAAGTPFIIGSAHRPLAFTYSATVSHSNPLEHAIERRLAYARLLGADTRDKRMAMAVPLAEWQRARDLLAQHFGHLPELLVALHPTGSAPYKWWPRERYAELGRFIYERYQAPILIISGTRDRPEAEGLAARLPGPTLVTGGRYPLLTVAGLLRHCRLLVANDSGPLHMALALGVPALALLGADHPARIGPYQVETATYLYAKEGACAAPDCLTRRCPDNLCLKAIATEDVIATLQQWWEPLK</sequence>
<evidence type="ECO:0000313" key="3">
    <source>
        <dbReference type="EMBL" id="HGF34746.1"/>
    </source>
</evidence>
<dbReference type="AlphaFoldDB" id="A0A7C3Z202"/>
<organism evidence="3">
    <name type="scientific">Desulfobacca acetoxidans</name>
    <dbReference type="NCBI Taxonomy" id="60893"/>
    <lineage>
        <taxon>Bacteria</taxon>
        <taxon>Pseudomonadati</taxon>
        <taxon>Thermodesulfobacteriota</taxon>
        <taxon>Desulfobaccia</taxon>
        <taxon>Desulfobaccales</taxon>
        <taxon>Desulfobaccaceae</taxon>
        <taxon>Desulfobacca</taxon>
    </lineage>
</organism>
<dbReference type="GO" id="GO:0008713">
    <property type="term" value="F:ADP-heptose-lipopolysaccharide heptosyltransferase activity"/>
    <property type="evidence" value="ECO:0007669"/>
    <property type="project" value="TreeGrafter"/>
</dbReference>